<gene>
    <name evidence="2" type="ORF">ENM11_07490</name>
</gene>
<dbReference type="CDD" id="cd05403">
    <property type="entry name" value="NT_KNTase_like"/>
    <property type="match status" value="1"/>
</dbReference>
<protein>
    <submittedName>
        <fullName evidence="2">Nucleotidyltransferase domain-containing protein</fullName>
    </submittedName>
</protein>
<feature type="domain" description="Polymerase nucleotidyl transferase" evidence="1">
    <location>
        <begin position="12"/>
        <end position="110"/>
    </location>
</feature>
<dbReference type="SUPFAM" id="SSF81301">
    <property type="entry name" value="Nucleotidyltransferase"/>
    <property type="match status" value="1"/>
</dbReference>
<dbReference type="EMBL" id="DRWN01000063">
    <property type="protein sequence ID" value="HHK68974.1"/>
    <property type="molecule type" value="Genomic_DNA"/>
</dbReference>
<proteinExistence type="predicted"/>
<keyword evidence="2" id="KW-0808">Transferase</keyword>
<dbReference type="InterPro" id="IPR043519">
    <property type="entry name" value="NT_sf"/>
</dbReference>
<accession>A0A7C5QKB9</accession>
<dbReference type="InterPro" id="IPR002934">
    <property type="entry name" value="Polymerase_NTP_transf_dom"/>
</dbReference>
<dbReference type="Pfam" id="PF01909">
    <property type="entry name" value="NTP_transf_2"/>
    <property type="match status" value="1"/>
</dbReference>
<evidence type="ECO:0000259" key="1">
    <source>
        <dbReference type="Pfam" id="PF01909"/>
    </source>
</evidence>
<comment type="caution">
    <text evidence="2">The sequence shown here is derived from an EMBL/GenBank/DDBJ whole genome shotgun (WGS) entry which is preliminary data.</text>
</comment>
<sequence length="133" mass="15774">MYELLKKRLENYLEWLRQSFQPCLVIVFGSFVRNSWTQESDIDVVVVSEKLSQDVGENFMHLKQPGIDPIGYTPEMFVKEIERPNLLILDALEYGVVLQSDAIFLEKVRRLFEDVKKRYGLKWTGETWTWARK</sequence>
<reference evidence="2" key="1">
    <citation type="journal article" date="2020" name="mSystems">
        <title>Genome- and Community-Level Interaction Insights into Carbon Utilization and Element Cycling Functions of Hydrothermarchaeota in Hydrothermal Sediment.</title>
        <authorList>
            <person name="Zhou Z."/>
            <person name="Liu Y."/>
            <person name="Xu W."/>
            <person name="Pan J."/>
            <person name="Luo Z.H."/>
            <person name="Li M."/>
        </authorList>
    </citation>
    <scope>NUCLEOTIDE SEQUENCE [LARGE SCALE GENOMIC DNA]</scope>
    <source>
        <strain evidence="2">SpSt-1056</strain>
    </source>
</reference>
<dbReference type="AlphaFoldDB" id="A0A7C5QKB9"/>
<dbReference type="Gene3D" id="3.30.460.10">
    <property type="entry name" value="Beta Polymerase, domain 2"/>
    <property type="match status" value="1"/>
</dbReference>
<dbReference type="GO" id="GO:0016779">
    <property type="term" value="F:nucleotidyltransferase activity"/>
    <property type="evidence" value="ECO:0007669"/>
    <property type="project" value="InterPro"/>
</dbReference>
<evidence type="ECO:0000313" key="2">
    <source>
        <dbReference type="EMBL" id="HHK68974.1"/>
    </source>
</evidence>
<organism evidence="2">
    <name type="scientific">Caldiarchaeum subterraneum</name>
    <dbReference type="NCBI Taxonomy" id="311458"/>
    <lineage>
        <taxon>Archaea</taxon>
        <taxon>Nitrososphaerota</taxon>
        <taxon>Candidatus Caldarchaeales</taxon>
        <taxon>Candidatus Caldarchaeaceae</taxon>
        <taxon>Candidatus Caldarchaeum</taxon>
    </lineage>
</organism>
<dbReference type="PANTHER" id="PTHR43449">
    <property type="entry name" value="NUCLEOTIDYLTRANSFERASE"/>
    <property type="match status" value="1"/>
</dbReference>
<dbReference type="PANTHER" id="PTHR43449:SF3">
    <property type="entry name" value="POLYMERASE NUCLEOTIDYL TRANSFERASE DOMAIN-CONTAINING PROTEIN"/>
    <property type="match status" value="1"/>
</dbReference>
<name>A0A7C5QKB9_CALS0</name>